<dbReference type="EMBL" id="CAJNOT010000396">
    <property type="protein sequence ID" value="CAF0968021.1"/>
    <property type="molecule type" value="Genomic_DNA"/>
</dbReference>
<keyword evidence="4 5" id="KW-0472">Membrane</keyword>
<accession>A0A814EHG2</accession>
<reference evidence="7" key="1">
    <citation type="submission" date="2021-02" db="EMBL/GenBank/DDBJ databases">
        <authorList>
            <person name="Nowell W R."/>
        </authorList>
    </citation>
    <scope>NUCLEOTIDE SEQUENCE</scope>
</reference>
<evidence type="ECO:0000256" key="1">
    <source>
        <dbReference type="ARBA" id="ARBA00004167"/>
    </source>
</evidence>
<evidence type="ECO:0000256" key="5">
    <source>
        <dbReference type="SAM" id="Phobius"/>
    </source>
</evidence>
<evidence type="ECO:0000256" key="3">
    <source>
        <dbReference type="ARBA" id="ARBA00022989"/>
    </source>
</evidence>
<dbReference type="PANTHER" id="PTHR15407:SF28">
    <property type="entry name" value="RIBITOL-5-PHOSPHATE TRANSFERASE FKTN"/>
    <property type="match status" value="1"/>
</dbReference>
<dbReference type="Proteomes" id="UP000663864">
    <property type="component" value="Unassembled WGS sequence"/>
</dbReference>
<evidence type="ECO:0000313" key="9">
    <source>
        <dbReference type="Proteomes" id="UP000663864"/>
    </source>
</evidence>
<dbReference type="InterPro" id="IPR009644">
    <property type="entry name" value="FKTN/MNN4/W02B3.4-1"/>
</dbReference>
<comment type="caution">
    <text evidence="7">The sequence shown here is derived from an EMBL/GenBank/DDBJ whole genome shotgun (WGS) entry which is preliminary data.</text>
</comment>
<evidence type="ECO:0000256" key="2">
    <source>
        <dbReference type="ARBA" id="ARBA00022692"/>
    </source>
</evidence>
<dbReference type="AlphaFoldDB" id="A0A814EHG2"/>
<evidence type="ECO:0000259" key="6">
    <source>
        <dbReference type="Pfam" id="PF04991"/>
    </source>
</evidence>
<sequence length="461" mass="54924">MDLIRLLKHYKLFMAFCLFIYILFWLIVGIFEQSKKLNEISVSYHINTSIANINFILKYLSKFHINLLLIDPFLLDYLFIRQLSFQKLQKHFITFGISYDSIAIIHSLFSVKKFSLTISKSFKNTSIDHIFIEYNQQYIHLAILHEEKSYFLIRKNTAQLPIDIKLSYGDTLRIIEPIELEFMKDKFSFAYPRNVSHFLWLYNTSEFLECNRNLANQMEKKFSIYQNSSQVNLTILPMRNIANILNKLEKHYWLAGGTLLGWYRHCGLIPYTQDVDFGLFAEEYDENIRNYFLGNPIVFLWGALGLVNDSLEFRLFTGHYTFDLFWAYREGDHRWCGYQAQRVKYRRTLPLLPKLCSCDLFGYRFSIPCSPIDYLNNEYGYDLWKNPLVKNYIWTNIEYHSIWDDISWMYAVRLYTSQGKLRQDKYAIEWIANQSNYSLKTIPSFLNVLPNEPVTLPPIKN</sequence>
<dbReference type="EMBL" id="CAJOBD010004922">
    <property type="protein sequence ID" value="CAF4013425.1"/>
    <property type="molecule type" value="Genomic_DNA"/>
</dbReference>
<feature type="transmembrane region" description="Helical" evidence="5">
    <location>
        <begin position="12"/>
        <end position="31"/>
    </location>
</feature>
<evidence type="ECO:0000313" key="8">
    <source>
        <dbReference type="EMBL" id="CAF4013425.1"/>
    </source>
</evidence>
<gene>
    <name evidence="8" type="ORF">JBS370_LOCUS26976</name>
    <name evidence="7" type="ORF">ZHD862_LOCUS10853</name>
</gene>
<protein>
    <recommendedName>
        <fullName evidence="6">LicD/FKTN/FKRP nucleotidyltransferase domain-containing protein</fullName>
    </recommendedName>
</protein>
<evidence type="ECO:0000256" key="4">
    <source>
        <dbReference type="ARBA" id="ARBA00023136"/>
    </source>
</evidence>
<dbReference type="InterPro" id="IPR007074">
    <property type="entry name" value="LicD/FKTN/FKRP_NTP_transf"/>
</dbReference>
<dbReference type="PANTHER" id="PTHR15407">
    <property type="entry name" value="FUKUTIN-RELATED"/>
    <property type="match status" value="1"/>
</dbReference>
<dbReference type="GO" id="GO:0016020">
    <property type="term" value="C:membrane"/>
    <property type="evidence" value="ECO:0007669"/>
    <property type="project" value="UniProtKB-SubCell"/>
</dbReference>
<evidence type="ECO:0000313" key="7">
    <source>
        <dbReference type="EMBL" id="CAF0968021.1"/>
    </source>
</evidence>
<comment type="subcellular location">
    <subcellularLocation>
        <location evidence="1">Membrane</location>
        <topology evidence="1">Single-pass membrane protein</topology>
    </subcellularLocation>
</comment>
<keyword evidence="3 5" id="KW-1133">Transmembrane helix</keyword>
<dbReference type="Proteomes" id="UP000663836">
    <property type="component" value="Unassembled WGS sequence"/>
</dbReference>
<keyword evidence="2 5" id="KW-0812">Transmembrane</keyword>
<feature type="domain" description="LicD/FKTN/FKRP nucleotidyltransferase" evidence="6">
    <location>
        <begin position="251"/>
        <end position="285"/>
    </location>
</feature>
<proteinExistence type="predicted"/>
<dbReference type="Pfam" id="PF04991">
    <property type="entry name" value="LicD"/>
    <property type="match status" value="1"/>
</dbReference>
<organism evidence="7 9">
    <name type="scientific">Rotaria sordida</name>
    <dbReference type="NCBI Taxonomy" id="392033"/>
    <lineage>
        <taxon>Eukaryota</taxon>
        <taxon>Metazoa</taxon>
        <taxon>Spiralia</taxon>
        <taxon>Gnathifera</taxon>
        <taxon>Rotifera</taxon>
        <taxon>Eurotatoria</taxon>
        <taxon>Bdelloidea</taxon>
        <taxon>Philodinida</taxon>
        <taxon>Philodinidae</taxon>
        <taxon>Rotaria</taxon>
    </lineage>
</organism>
<dbReference type="GO" id="GO:0009100">
    <property type="term" value="P:glycoprotein metabolic process"/>
    <property type="evidence" value="ECO:0007669"/>
    <property type="project" value="UniProtKB-ARBA"/>
</dbReference>
<name>A0A814EHG2_9BILA</name>